<dbReference type="Gene3D" id="1.10.630.10">
    <property type="entry name" value="Cytochrome P450"/>
    <property type="match status" value="1"/>
</dbReference>
<feature type="compositionally biased region" description="Low complexity" evidence="5">
    <location>
        <begin position="469"/>
        <end position="480"/>
    </location>
</feature>
<evidence type="ECO:0000256" key="3">
    <source>
        <dbReference type="ARBA" id="ARBA00022723"/>
    </source>
</evidence>
<evidence type="ECO:0000256" key="2">
    <source>
        <dbReference type="ARBA" id="ARBA00022617"/>
    </source>
</evidence>
<dbReference type="Pfam" id="PF00067">
    <property type="entry name" value="p450"/>
    <property type="match status" value="1"/>
</dbReference>
<feature type="compositionally biased region" description="Low complexity" evidence="5">
    <location>
        <begin position="113"/>
        <end position="126"/>
    </location>
</feature>
<dbReference type="AlphaFoldDB" id="A0A150GWN2"/>
<organism evidence="6 7">
    <name type="scientific">Gonium pectorale</name>
    <name type="common">Green alga</name>
    <dbReference type="NCBI Taxonomy" id="33097"/>
    <lineage>
        <taxon>Eukaryota</taxon>
        <taxon>Viridiplantae</taxon>
        <taxon>Chlorophyta</taxon>
        <taxon>core chlorophytes</taxon>
        <taxon>Chlorophyceae</taxon>
        <taxon>CS clade</taxon>
        <taxon>Chlamydomonadales</taxon>
        <taxon>Volvocaceae</taxon>
        <taxon>Gonium</taxon>
    </lineage>
</organism>
<evidence type="ECO:0000313" key="7">
    <source>
        <dbReference type="Proteomes" id="UP000075714"/>
    </source>
</evidence>
<dbReference type="GO" id="GO:0004497">
    <property type="term" value="F:monooxygenase activity"/>
    <property type="evidence" value="ECO:0007669"/>
    <property type="project" value="InterPro"/>
</dbReference>
<keyword evidence="2" id="KW-0349">Heme</keyword>
<sequence>MQAPPDDASPGPYAGGPLESSGIVSDKPLMRVEGDRLVLAGARPGSTAAAVGSTQHAAAALELPPDTSSGPYTGGPLQSSGIVSDQPLMRVEGDRLVIMDTTPRSVGTEATGGSQQQSPLLGQQQPEDQQPVIDSAVLHRMEMEGRHPAGKVGTFGDAFTLTLAGPKMTFLFEPQHIEYFFSAPDEKITFRPAVEQFTQRVFGLTSRLFFPLHFKMLTELRHLLVPSALSAHMQLLGTRALQLLPCYVHHTQVDLYSLCRGLVFHCGVEVMFGRTFVDGLGELMHLSDGGQRRASNGGDSGLEEGQGEGPEEGDFADADAGVWDRALGAAPGGHAQCPSRPPEGVERLARTFYAFEEGFELAASPVPHAFQPEFVRSRAQLLRLLGAADRRGWFKDTPAGQLLDRTTGLPVHLRPNLLLAVLWASQANTVPATFWSVAFLLLPENRLHKGAVLAELQAELQGVRASPLGNANGGSNSTGSDAVRPSGSATSADGRRPSSSELVAAAARLAASRRSVVSRCCAEALRLRVQSIDVRVAAAPLDLPSSLPGGSLRLPRGRVLAVCPFESHHDMKLYGNQGASDPWVFDPSRPELKMGEGGAVVSGVAGLAFGGGPYRCPGRFLAEAELGLLGAAGSSDEPLPKLQLQPQPQLAAVQGGSLLYGLLAGAVGPKALAWGTGWFDGLDGPLQDWRTSGDPSGLLPPCDIRRLVGVKVPKKPCWVQLGRPSGQDER</sequence>
<name>A0A150GWN2_GONPE</name>
<dbReference type="EMBL" id="LSYV01000007">
    <property type="protein sequence ID" value="KXZ53780.1"/>
    <property type="molecule type" value="Genomic_DNA"/>
</dbReference>
<comment type="similarity">
    <text evidence="1">Belongs to the cytochrome P450 family.</text>
</comment>
<feature type="region of interest" description="Disordered" evidence="5">
    <location>
        <begin position="62"/>
        <end position="86"/>
    </location>
</feature>
<keyword evidence="7" id="KW-1185">Reference proteome</keyword>
<dbReference type="Proteomes" id="UP000075714">
    <property type="component" value="Unassembled WGS sequence"/>
</dbReference>
<feature type="compositionally biased region" description="Acidic residues" evidence="5">
    <location>
        <begin position="301"/>
        <end position="315"/>
    </location>
</feature>
<dbReference type="InterPro" id="IPR001128">
    <property type="entry name" value="Cyt_P450"/>
</dbReference>
<proteinExistence type="inferred from homology"/>
<evidence type="ECO:0000313" key="6">
    <source>
        <dbReference type="EMBL" id="KXZ53780.1"/>
    </source>
</evidence>
<feature type="region of interest" description="Disordered" evidence="5">
    <location>
        <begin position="1"/>
        <end position="29"/>
    </location>
</feature>
<dbReference type="InterPro" id="IPR050529">
    <property type="entry name" value="CYP450_sterol_14alpha_dmase"/>
</dbReference>
<keyword evidence="4" id="KW-0408">Iron</keyword>
<dbReference type="PANTHER" id="PTHR24304">
    <property type="entry name" value="CYTOCHROME P450 FAMILY 7"/>
    <property type="match status" value="1"/>
</dbReference>
<reference evidence="7" key="1">
    <citation type="journal article" date="2016" name="Nat. Commun.">
        <title>The Gonium pectorale genome demonstrates co-option of cell cycle regulation during the evolution of multicellularity.</title>
        <authorList>
            <person name="Hanschen E.R."/>
            <person name="Marriage T.N."/>
            <person name="Ferris P.J."/>
            <person name="Hamaji T."/>
            <person name="Toyoda A."/>
            <person name="Fujiyama A."/>
            <person name="Neme R."/>
            <person name="Noguchi H."/>
            <person name="Minakuchi Y."/>
            <person name="Suzuki M."/>
            <person name="Kawai-Toyooka H."/>
            <person name="Smith D.R."/>
            <person name="Sparks H."/>
            <person name="Anderson J."/>
            <person name="Bakaric R."/>
            <person name="Luria V."/>
            <person name="Karger A."/>
            <person name="Kirschner M.W."/>
            <person name="Durand P.M."/>
            <person name="Michod R.E."/>
            <person name="Nozaki H."/>
            <person name="Olson B.J."/>
        </authorList>
    </citation>
    <scope>NUCLEOTIDE SEQUENCE [LARGE SCALE GENOMIC DNA]</scope>
    <source>
        <strain evidence="7">NIES-2863</strain>
    </source>
</reference>
<gene>
    <name evidence="6" type="ORF">GPECTOR_6g698</name>
</gene>
<comment type="caution">
    <text evidence="6">The sequence shown here is derived from an EMBL/GenBank/DDBJ whole genome shotgun (WGS) entry which is preliminary data.</text>
</comment>
<dbReference type="GO" id="GO:0016705">
    <property type="term" value="F:oxidoreductase activity, acting on paired donors, with incorporation or reduction of molecular oxygen"/>
    <property type="evidence" value="ECO:0007669"/>
    <property type="project" value="InterPro"/>
</dbReference>
<dbReference type="GO" id="GO:0020037">
    <property type="term" value="F:heme binding"/>
    <property type="evidence" value="ECO:0007669"/>
    <property type="project" value="InterPro"/>
</dbReference>
<dbReference type="OrthoDB" id="6692864at2759"/>
<dbReference type="GO" id="GO:0005506">
    <property type="term" value="F:iron ion binding"/>
    <property type="evidence" value="ECO:0007669"/>
    <property type="project" value="InterPro"/>
</dbReference>
<feature type="region of interest" description="Disordered" evidence="5">
    <location>
        <begin position="289"/>
        <end position="315"/>
    </location>
</feature>
<accession>A0A150GWN2</accession>
<protein>
    <recommendedName>
        <fullName evidence="8">Cytochrome P450</fullName>
    </recommendedName>
</protein>
<dbReference type="STRING" id="33097.A0A150GWN2"/>
<keyword evidence="3" id="KW-0479">Metal-binding</keyword>
<evidence type="ECO:0000256" key="4">
    <source>
        <dbReference type="ARBA" id="ARBA00023004"/>
    </source>
</evidence>
<dbReference type="SUPFAM" id="SSF48264">
    <property type="entry name" value="Cytochrome P450"/>
    <property type="match status" value="1"/>
</dbReference>
<evidence type="ECO:0000256" key="1">
    <source>
        <dbReference type="ARBA" id="ARBA00010617"/>
    </source>
</evidence>
<evidence type="ECO:0000256" key="5">
    <source>
        <dbReference type="SAM" id="MobiDB-lite"/>
    </source>
</evidence>
<feature type="compositionally biased region" description="Polar residues" evidence="5">
    <location>
        <begin position="66"/>
        <end position="83"/>
    </location>
</feature>
<dbReference type="InterPro" id="IPR036396">
    <property type="entry name" value="Cyt_P450_sf"/>
</dbReference>
<feature type="region of interest" description="Disordered" evidence="5">
    <location>
        <begin position="467"/>
        <end position="497"/>
    </location>
</feature>
<feature type="region of interest" description="Disordered" evidence="5">
    <location>
        <begin position="104"/>
        <end position="129"/>
    </location>
</feature>
<dbReference type="PANTHER" id="PTHR24304:SF2">
    <property type="entry name" value="24-HYDROXYCHOLESTEROL 7-ALPHA-HYDROXYLASE"/>
    <property type="match status" value="1"/>
</dbReference>
<evidence type="ECO:0008006" key="8">
    <source>
        <dbReference type="Google" id="ProtNLM"/>
    </source>
</evidence>